<dbReference type="InterPro" id="IPR036291">
    <property type="entry name" value="NAD(P)-bd_dom_sf"/>
</dbReference>
<evidence type="ECO:0000256" key="6">
    <source>
        <dbReference type="ARBA" id="ARBA00022655"/>
    </source>
</evidence>
<proteinExistence type="inferred from homology"/>
<evidence type="ECO:0000259" key="12">
    <source>
        <dbReference type="Pfam" id="PF02558"/>
    </source>
</evidence>
<dbReference type="InterPro" id="IPR003710">
    <property type="entry name" value="ApbA"/>
</dbReference>
<dbReference type="Gene3D" id="3.40.50.720">
    <property type="entry name" value="NAD(P)-binding Rossmann-like Domain"/>
    <property type="match status" value="1"/>
</dbReference>
<evidence type="ECO:0000313" key="14">
    <source>
        <dbReference type="EMBL" id="WCO66054.1"/>
    </source>
</evidence>
<keyword evidence="15" id="KW-1185">Reference proteome</keyword>
<feature type="domain" description="Ketopantoate reductase C-terminal" evidence="13">
    <location>
        <begin position="185"/>
        <end position="308"/>
    </location>
</feature>
<dbReference type="InterPro" id="IPR013328">
    <property type="entry name" value="6PGD_dom2"/>
</dbReference>
<evidence type="ECO:0000256" key="7">
    <source>
        <dbReference type="ARBA" id="ARBA00022857"/>
    </source>
</evidence>
<evidence type="ECO:0000256" key="2">
    <source>
        <dbReference type="ARBA" id="ARBA00004994"/>
    </source>
</evidence>
<dbReference type="GO" id="GO:0005737">
    <property type="term" value="C:cytoplasm"/>
    <property type="evidence" value="ECO:0007669"/>
    <property type="project" value="TreeGrafter"/>
</dbReference>
<dbReference type="PANTHER" id="PTHR43765">
    <property type="entry name" value="2-DEHYDROPANTOATE 2-REDUCTASE-RELATED"/>
    <property type="match status" value="1"/>
</dbReference>
<keyword evidence="8 11" id="KW-0560">Oxidoreductase</keyword>
<comment type="function">
    <text evidence="1 11">Catalyzes the NADPH-dependent reduction of ketopantoate into pantoic acid.</text>
</comment>
<dbReference type="SUPFAM" id="SSF51735">
    <property type="entry name" value="NAD(P)-binding Rossmann-fold domains"/>
    <property type="match status" value="1"/>
</dbReference>
<evidence type="ECO:0000256" key="1">
    <source>
        <dbReference type="ARBA" id="ARBA00002919"/>
    </source>
</evidence>
<accession>A0AAF0BV64</accession>
<dbReference type="InterPro" id="IPR008927">
    <property type="entry name" value="6-PGluconate_DH-like_C_sf"/>
</dbReference>
<comment type="catalytic activity">
    <reaction evidence="10 11">
        <text>(R)-pantoate + NADP(+) = 2-dehydropantoate + NADPH + H(+)</text>
        <dbReference type="Rhea" id="RHEA:16233"/>
        <dbReference type="ChEBI" id="CHEBI:11561"/>
        <dbReference type="ChEBI" id="CHEBI:15378"/>
        <dbReference type="ChEBI" id="CHEBI:15980"/>
        <dbReference type="ChEBI" id="CHEBI:57783"/>
        <dbReference type="ChEBI" id="CHEBI:58349"/>
        <dbReference type="EC" id="1.1.1.169"/>
    </reaction>
</comment>
<dbReference type="InterPro" id="IPR013752">
    <property type="entry name" value="KPA_reductase"/>
</dbReference>
<evidence type="ECO:0000313" key="15">
    <source>
        <dbReference type="Proteomes" id="UP001216390"/>
    </source>
</evidence>
<dbReference type="Pfam" id="PF08546">
    <property type="entry name" value="ApbA_C"/>
    <property type="match status" value="1"/>
</dbReference>
<dbReference type="InterPro" id="IPR013332">
    <property type="entry name" value="KPR_N"/>
</dbReference>
<dbReference type="EC" id="1.1.1.169" evidence="4 11"/>
<dbReference type="EMBL" id="CP116942">
    <property type="protein sequence ID" value="WCO66054.1"/>
    <property type="molecule type" value="Genomic_DNA"/>
</dbReference>
<dbReference type="InterPro" id="IPR050838">
    <property type="entry name" value="Ketopantoate_reductase"/>
</dbReference>
<gene>
    <name evidence="14" type="ORF">PO878_16260</name>
</gene>
<feature type="domain" description="Ketopantoate reductase N-terminal" evidence="12">
    <location>
        <begin position="9"/>
        <end position="149"/>
    </location>
</feature>
<evidence type="ECO:0000256" key="8">
    <source>
        <dbReference type="ARBA" id="ARBA00023002"/>
    </source>
</evidence>
<dbReference type="AlphaFoldDB" id="A0AAF0BV64"/>
<dbReference type="RefSeq" id="WP_272735580.1">
    <property type="nucleotide sequence ID" value="NZ_CP116942.1"/>
</dbReference>
<comment type="similarity">
    <text evidence="3 11">Belongs to the ketopantoate reductase family.</text>
</comment>
<dbReference type="GO" id="GO:0008677">
    <property type="term" value="F:2-dehydropantoate 2-reductase activity"/>
    <property type="evidence" value="ECO:0007669"/>
    <property type="project" value="UniProtKB-EC"/>
</dbReference>
<evidence type="ECO:0000256" key="9">
    <source>
        <dbReference type="ARBA" id="ARBA00032024"/>
    </source>
</evidence>
<keyword evidence="6 11" id="KW-0566">Pantothenate biosynthesis</keyword>
<dbReference type="NCBIfam" id="TIGR00745">
    <property type="entry name" value="apbA_panE"/>
    <property type="match status" value="1"/>
</dbReference>
<reference evidence="14" key="1">
    <citation type="submission" date="2023-01" db="EMBL/GenBank/DDBJ databases">
        <title>The diversity of Class Acidimicrobiia in South China Sea sediment environments and the proposal of Iamia marina sp. nov., a novel species of the genus Iamia.</title>
        <authorList>
            <person name="He Y."/>
            <person name="Tian X."/>
        </authorList>
    </citation>
    <scope>NUCLEOTIDE SEQUENCE</scope>
    <source>
        <strain evidence="14">DSM 19957</strain>
    </source>
</reference>
<evidence type="ECO:0000256" key="10">
    <source>
        <dbReference type="ARBA" id="ARBA00048793"/>
    </source>
</evidence>
<evidence type="ECO:0000256" key="4">
    <source>
        <dbReference type="ARBA" id="ARBA00013014"/>
    </source>
</evidence>
<evidence type="ECO:0000259" key="13">
    <source>
        <dbReference type="Pfam" id="PF08546"/>
    </source>
</evidence>
<dbReference type="Proteomes" id="UP001216390">
    <property type="component" value="Chromosome"/>
</dbReference>
<keyword evidence="7 11" id="KW-0521">NADP</keyword>
<name>A0AAF0BV64_9ACTN</name>
<evidence type="ECO:0000256" key="3">
    <source>
        <dbReference type="ARBA" id="ARBA00007870"/>
    </source>
</evidence>
<sequence length="331" mass="33544">MTGGGRRYVVVGAGAVGGTIAGLLARAGRDVVAVARGPHLEALQAGGLDLRTPLGSWTVPLPAVGSVAEVGWRPGDVAVLAVKGQDTEALLDDLVAHADPSLPVVCAQNGVANERRALRRFADVHGMCVMLPAVHLEPGVVAAFGDPAPGILDLGRVPSGTDALDEEVAADLAAAGFSSHPHPAILRAKHRKLVMNLANAVVALCGTDALATDAGGELLGAVAAEGEAVLAAAGVDVASTEEDAVRRGDVFRIGEVEGVDRGGGSTWQSLTRGQGTAEGDTLNGEIALLARLHGVEAPLNVRLQQLVGRAAREGWRPGAVTPAEVLAARDA</sequence>
<dbReference type="GO" id="GO:0050661">
    <property type="term" value="F:NADP binding"/>
    <property type="evidence" value="ECO:0007669"/>
    <property type="project" value="TreeGrafter"/>
</dbReference>
<dbReference type="SUPFAM" id="SSF48179">
    <property type="entry name" value="6-phosphogluconate dehydrogenase C-terminal domain-like"/>
    <property type="match status" value="1"/>
</dbReference>
<dbReference type="KEGG" id="ima:PO878_16260"/>
<dbReference type="PANTHER" id="PTHR43765:SF2">
    <property type="entry name" value="2-DEHYDROPANTOATE 2-REDUCTASE"/>
    <property type="match status" value="1"/>
</dbReference>
<dbReference type="Gene3D" id="1.10.1040.10">
    <property type="entry name" value="N-(1-d-carboxylethyl)-l-norvaline Dehydrogenase, domain 2"/>
    <property type="match status" value="1"/>
</dbReference>
<evidence type="ECO:0000256" key="5">
    <source>
        <dbReference type="ARBA" id="ARBA00019465"/>
    </source>
</evidence>
<evidence type="ECO:0000256" key="11">
    <source>
        <dbReference type="RuleBase" id="RU362068"/>
    </source>
</evidence>
<dbReference type="GO" id="GO:0015940">
    <property type="term" value="P:pantothenate biosynthetic process"/>
    <property type="evidence" value="ECO:0007669"/>
    <property type="project" value="UniProtKB-KW"/>
</dbReference>
<organism evidence="14 15">
    <name type="scientific">Iamia majanohamensis</name>
    <dbReference type="NCBI Taxonomy" id="467976"/>
    <lineage>
        <taxon>Bacteria</taxon>
        <taxon>Bacillati</taxon>
        <taxon>Actinomycetota</taxon>
        <taxon>Acidimicrobiia</taxon>
        <taxon>Acidimicrobiales</taxon>
        <taxon>Iamiaceae</taxon>
        <taxon>Iamia</taxon>
    </lineage>
</organism>
<comment type="pathway">
    <text evidence="2 11">Cofactor biosynthesis; (R)-pantothenate biosynthesis; (R)-pantoate from 3-methyl-2-oxobutanoate: step 2/2.</text>
</comment>
<protein>
    <recommendedName>
        <fullName evidence="5 11">2-dehydropantoate 2-reductase</fullName>
        <ecNumber evidence="4 11">1.1.1.169</ecNumber>
    </recommendedName>
    <alternativeName>
        <fullName evidence="9 11">Ketopantoate reductase</fullName>
    </alternativeName>
</protein>
<dbReference type="Pfam" id="PF02558">
    <property type="entry name" value="ApbA"/>
    <property type="match status" value="1"/>
</dbReference>